<protein>
    <submittedName>
        <fullName evidence="2">Uncharacterized protein</fullName>
    </submittedName>
</protein>
<evidence type="ECO:0000256" key="1">
    <source>
        <dbReference type="SAM" id="Phobius"/>
    </source>
</evidence>
<comment type="caution">
    <text evidence="2">The sequence shown here is derived from an EMBL/GenBank/DDBJ whole genome shotgun (WGS) entry which is preliminary data.</text>
</comment>
<proteinExistence type="predicted"/>
<gene>
    <name evidence="2" type="ORF">D2965_05970</name>
</gene>
<accession>A0A3A6W6X6</accession>
<dbReference type="AlphaFoldDB" id="A0A3A6W6X6"/>
<feature type="transmembrane region" description="Helical" evidence="1">
    <location>
        <begin position="75"/>
        <end position="93"/>
    </location>
</feature>
<organism evidence="2 3">
    <name type="scientific">Veillonella atypica</name>
    <dbReference type="NCBI Taxonomy" id="39777"/>
    <lineage>
        <taxon>Bacteria</taxon>
        <taxon>Bacillati</taxon>
        <taxon>Bacillota</taxon>
        <taxon>Negativicutes</taxon>
        <taxon>Veillonellales</taxon>
        <taxon>Veillonellaceae</taxon>
        <taxon>Veillonella</taxon>
    </lineage>
</organism>
<name>A0A3A6W6X6_9FIRM</name>
<reference evidence="2 3" key="1">
    <citation type="submission" date="2018-09" db="EMBL/GenBank/DDBJ databases">
        <title>Genome sequence of Veillonella atypica isolated from periodontal Korean patients.</title>
        <authorList>
            <person name="Lee J.-H."/>
            <person name="Moon J.-H."/>
            <person name="Shin S.-Y."/>
        </authorList>
    </citation>
    <scope>NUCLEOTIDE SEQUENCE [LARGE SCALE GENOMIC DNA]</scope>
    <source>
        <strain evidence="2 3">KHUD_V1</strain>
    </source>
</reference>
<keyword evidence="1" id="KW-0812">Transmembrane</keyword>
<keyword evidence="1" id="KW-0472">Membrane</keyword>
<evidence type="ECO:0000313" key="2">
    <source>
        <dbReference type="EMBL" id="RJY50405.1"/>
    </source>
</evidence>
<dbReference type="Proteomes" id="UP000277803">
    <property type="component" value="Unassembled WGS sequence"/>
</dbReference>
<dbReference type="RefSeq" id="WP_119982622.1">
    <property type="nucleotide sequence ID" value="NZ_QXZZ01000028.1"/>
</dbReference>
<evidence type="ECO:0000313" key="3">
    <source>
        <dbReference type="Proteomes" id="UP000277803"/>
    </source>
</evidence>
<feature type="transmembrane region" description="Helical" evidence="1">
    <location>
        <begin position="33"/>
        <end position="54"/>
    </location>
</feature>
<keyword evidence="1" id="KW-1133">Transmembrane helix</keyword>
<sequence length="110" mass="12168">MNIPPNLINTIKKSYQSVRVANFHPTGIFATRALVFVMLVPILLVVIAYCMAFAKGYVSVEANKLIDVGINIIDHIFIPSVLTALVGFLALWIDKDGNGVPDQLEKEDKR</sequence>
<dbReference type="EMBL" id="QXZZ01000028">
    <property type="protein sequence ID" value="RJY50405.1"/>
    <property type="molecule type" value="Genomic_DNA"/>
</dbReference>